<accession>A0ABV7TAE3</accession>
<organism evidence="10 11">
    <name type="scientific">Stutzerimonas tarimensis</name>
    <dbReference type="NCBI Taxonomy" id="1507735"/>
    <lineage>
        <taxon>Bacteria</taxon>
        <taxon>Pseudomonadati</taxon>
        <taxon>Pseudomonadota</taxon>
        <taxon>Gammaproteobacteria</taxon>
        <taxon>Pseudomonadales</taxon>
        <taxon>Pseudomonadaceae</taxon>
        <taxon>Stutzerimonas</taxon>
    </lineage>
</organism>
<feature type="transmembrane region" description="Helical" evidence="9">
    <location>
        <begin position="393"/>
        <end position="414"/>
    </location>
</feature>
<dbReference type="Gene3D" id="3.30.70.1440">
    <property type="entry name" value="Multidrug efflux transporter AcrB pore domain"/>
    <property type="match status" value="1"/>
</dbReference>
<dbReference type="EMBL" id="JBHRXZ010000033">
    <property type="protein sequence ID" value="MFC3609714.1"/>
    <property type="molecule type" value="Genomic_DNA"/>
</dbReference>
<feature type="transmembrane region" description="Helical" evidence="9">
    <location>
        <begin position="367"/>
        <end position="387"/>
    </location>
</feature>
<keyword evidence="4" id="KW-1003">Cell membrane</keyword>
<dbReference type="Pfam" id="PF00873">
    <property type="entry name" value="ACR_tran"/>
    <property type="match status" value="1"/>
</dbReference>
<sequence length="1052" mass="113454">MTPTFFIRRPVFAWVIALGILLGGVLALGALPVAQYPSIAPPNLNINLTYPGADASVLETNVTQVIEQELSGVDGFLYMDSTSRSNGTASIQLTFEAGVDINAAQMEVQNRLSRVEQRLPEEVRRQGLRVFQASRDFLMIVAITSERGNMTTLELGHFASTRLVDELRRVPGVGDIREFYTQYAMRIWLDPDRIASFGLSSAEVLAAVREQNSQAAGGALGELPLAGGIQINAPLETRGRFSSPEEFAEIILRADPDGSTVRLRDVARVELGAQNYNARTEINGQPSAGLAIQLATGANALDTAAGVRQRIAELEPTFPPDISWSVPFDSTPFISSSIQQVILTLLQAMVLVVLVMLLFLQSWRILVIPTIVIPITLAGTCLGLWLMGFSINLLTLFGMVLAIGTLVDDTIVVVENVKRLMDEEGLSPYDATVKAMGQVTAAIIGTTLALIAVFVPLAFFPGSTGGIYRQFAITLAIAVGISTLLALVLTPALCANLLKAHDSEQGPSWSQRLFAPFNRFMDRTTIGYHRAVGGVLARPLLFLLMFAGFLALTAWLLVRMPSAFLPAEDQGAVMTVIQAPPGSTAARTEQAAEQVKRFYLENPNVLAVTSVFGFSFFGQGQAHAMAFVRLKPWSERPDEEDSAQALVGQAMANFSQIREAQVFALNPPSIPGLGVAGGFTLKLQDRGANGYQALLDARNQLLASASQSPVLEGVRPEGADDAPRLRVNVDRIKARALGLSIADVNATLSMAFGSAYANDFNMDGRVLQVLLQADAPWRMTPQNVLDLRVRNAQGEQVPFGAFSTVDWTLGPQQLQRYNGYPAMTISGNAAPGRSTGQAMAEMERLAGELPAGFAFEWTGASYEEQQAAGQVGLLLGLSLLVVLMVLAALYESWTIPIAVLLVVPFGALGAILFAMLRDLPADVYFNVGLVTIIGLSAKNAILIVEFAIEEERKGKKLMEAVMSAVRMRFRPVVMTSLTFIFGMLPLVLSSGAGAAGRIAVGTGVMGGMILATLLGLFYIPLFYLAVRRWLSKRHPPDKTGDRPDDRRSSQHA</sequence>
<keyword evidence="6 9" id="KW-0812">Transmembrane</keyword>
<dbReference type="NCBIfam" id="TIGR00915">
    <property type="entry name" value="2A0602"/>
    <property type="match status" value="1"/>
</dbReference>
<evidence type="ECO:0000313" key="11">
    <source>
        <dbReference type="Proteomes" id="UP001595630"/>
    </source>
</evidence>
<feature type="transmembrane region" description="Helical" evidence="9">
    <location>
        <begin position="341"/>
        <end position="360"/>
    </location>
</feature>
<dbReference type="PANTHER" id="PTHR32063">
    <property type="match status" value="1"/>
</dbReference>
<feature type="transmembrane region" description="Helical" evidence="9">
    <location>
        <begin position="540"/>
        <end position="558"/>
    </location>
</feature>
<dbReference type="InterPro" id="IPR027463">
    <property type="entry name" value="AcrB_DN_DC_subdom"/>
</dbReference>
<comment type="caution">
    <text evidence="10">The sequence shown here is derived from an EMBL/GenBank/DDBJ whole genome shotgun (WGS) entry which is preliminary data.</text>
</comment>
<feature type="transmembrane region" description="Helical" evidence="9">
    <location>
        <begin position="923"/>
        <end position="948"/>
    </location>
</feature>
<keyword evidence="3 9" id="KW-0813">Transport</keyword>
<dbReference type="Gene3D" id="3.30.70.1430">
    <property type="entry name" value="Multidrug efflux transporter AcrB pore domain"/>
    <property type="match status" value="2"/>
</dbReference>
<reference evidence="11" key="1">
    <citation type="journal article" date="2019" name="Int. J. Syst. Evol. Microbiol.">
        <title>The Global Catalogue of Microorganisms (GCM) 10K type strain sequencing project: providing services to taxonomists for standard genome sequencing and annotation.</title>
        <authorList>
            <consortium name="The Broad Institute Genomics Platform"/>
            <consortium name="The Broad Institute Genome Sequencing Center for Infectious Disease"/>
            <person name="Wu L."/>
            <person name="Ma J."/>
        </authorList>
    </citation>
    <scope>NUCLEOTIDE SEQUENCE [LARGE SCALE GENOMIC DNA]</scope>
    <source>
        <strain evidence="11">KCTC 42447</strain>
    </source>
</reference>
<comment type="similarity">
    <text evidence="2 9">Belongs to the resistance-nodulation-cell division (RND) (TC 2.A.6) family.</text>
</comment>
<evidence type="ECO:0000256" key="7">
    <source>
        <dbReference type="ARBA" id="ARBA00022989"/>
    </source>
</evidence>
<evidence type="ECO:0000256" key="6">
    <source>
        <dbReference type="ARBA" id="ARBA00022692"/>
    </source>
</evidence>
<keyword evidence="8 9" id="KW-0472">Membrane</keyword>
<evidence type="ECO:0000256" key="5">
    <source>
        <dbReference type="ARBA" id="ARBA00022519"/>
    </source>
</evidence>
<evidence type="ECO:0000256" key="3">
    <source>
        <dbReference type="ARBA" id="ARBA00022448"/>
    </source>
</evidence>
<dbReference type="NCBIfam" id="NF000282">
    <property type="entry name" value="RND_permease_1"/>
    <property type="match status" value="1"/>
</dbReference>
<dbReference type="SUPFAM" id="SSF82714">
    <property type="entry name" value="Multidrug efflux transporter AcrB TolC docking domain, DN and DC subdomains"/>
    <property type="match status" value="2"/>
</dbReference>
<evidence type="ECO:0000256" key="9">
    <source>
        <dbReference type="RuleBase" id="RU364070"/>
    </source>
</evidence>
<proteinExistence type="inferred from homology"/>
<feature type="transmembrane region" description="Helical" evidence="9">
    <location>
        <begin position="871"/>
        <end position="890"/>
    </location>
</feature>
<name>A0ABV7TAE3_9GAMM</name>
<evidence type="ECO:0000256" key="1">
    <source>
        <dbReference type="ARBA" id="ARBA00004429"/>
    </source>
</evidence>
<dbReference type="Gene3D" id="1.20.1640.10">
    <property type="entry name" value="Multidrug efflux transporter AcrB transmembrane domain"/>
    <property type="match status" value="2"/>
</dbReference>
<feature type="transmembrane region" description="Helical" evidence="9">
    <location>
        <begin position="969"/>
        <end position="988"/>
    </location>
</feature>
<dbReference type="SUPFAM" id="SSF82693">
    <property type="entry name" value="Multidrug efflux transporter AcrB pore domain, PN1, PN2, PC1 and PC2 subdomains"/>
    <property type="match status" value="3"/>
</dbReference>
<dbReference type="Gene3D" id="3.30.2090.10">
    <property type="entry name" value="Multidrug efflux transporter AcrB TolC docking domain, DN and DC subdomains"/>
    <property type="match status" value="2"/>
</dbReference>
<feature type="transmembrane region" description="Helical" evidence="9">
    <location>
        <begin position="471"/>
        <end position="498"/>
    </location>
</feature>
<evidence type="ECO:0000256" key="4">
    <source>
        <dbReference type="ARBA" id="ARBA00022475"/>
    </source>
</evidence>
<dbReference type="Gene3D" id="3.30.70.1320">
    <property type="entry name" value="Multidrug efflux transporter AcrB pore domain like"/>
    <property type="match status" value="1"/>
</dbReference>
<feature type="transmembrane region" description="Helical" evidence="9">
    <location>
        <begin position="1000"/>
        <end position="1026"/>
    </location>
</feature>
<dbReference type="Proteomes" id="UP001595630">
    <property type="component" value="Unassembled WGS sequence"/>
</dbReference>
<evidence type="ECO:0000313" key="10">
    <source>
        <dbReference type="EMBL" id="MFC3609714.1"/>
    </source>
</evidence>
<dbReference type="RefSeq" id="WP_386367605.1">
    <property type="nucleotide sequence ID" value="NZ_JBHRXZ010000033.1"/>
</dbReference>
<dbReference type="SUPFAM" id="SSF82866">
    <property type="entry name" value="Multidrug efflux transporter AcrB transmembrane domain"/>
    <property type="match status" value="2"/>
</dbReference>
<comment type="subcellular location">
    <subcellularLocation>
        <location evidence="1 9">Cell inner membrane</location>
        <topology evidence="1 9">Multi-pass membrane protein</topology>
    </subcellularLocation>
</comment>
<comment type="caution">
    <text evidence="9">Lacks conserved residue(s) required for the propagation of feature annotation.</text>
</comment>
<keyword evidence="11" id="KW-1185">Reference proteome</keyword>
<dbReference type="PRINTS" id="PR00702">
    <property type="entry name" value="ACRIFLAVINRP"/>
</dbReference>
<feature type="transmembrane region" description="Helical" evidence="9">
    <location>
        <begin position="897"/>
        <end position="917"/>
    </location>
</feature>
<gene>
    <name evidence="10" type="ORF">ACFOMF_18270</name>
</gene>
<keyword evidence="7 9" id="KW-1133">Transmembrane helix</keyword>
<feature type="transmembrane region" description="Helical" evidence="9">
    <location>
        <begin position="435"/>
        <end position="459"/>
    </location>
</feature>
<dbReference type="InterPro" id="IPR004764">
    <property type="entry name" value="MdtF-like"/>
</dbReference>
<evidence type="ECO:0000256" key="2">
    <source>
        <dbReference type="ARBA" id="ARBA00010942"/>
    </source>
</evidence>
<evidence type="ECO:0000256" key="8">
    <source>
        <dbReference type="ARBA" id="ARBA00023136"/>
    </source>
</evidence>
<dbReference type="InterPro" id="IPR001036">
    <property type="entry name" value="Acrflvin-R"/>
</dbReference>
<dbReference type="PANTHER" id="PTHR32063:SF10">
    <property type="entry name" value="EFFLUX PUMP MEMBRANE TRANSPORTER"/>
    <property type="match status" value="1"/>
</dbReference>
<protein>
    <recommendedName>
        <fullName evidence="9">Efflux pump membrane transporter</fullName>
    </recommendedName>
</protein>
<keyword evidence="5 9" id="KW-0997">Cell inner membrane</keyword>